<evidence type="ECO:0000256" key="11">
    <source>
        <dbReference type="SAM" id="Phobius"/>
    </source>
</evidence>
<dbReference type="PROSITE" id="PS00914">
    <property type="entry name" value="SYNTAXIN"/>
    <property type="match status" value="1"/>
</dbReference>
<organism evidence="13 14">
    <name type="scientific">Mycoemilia scoparia</name>
    <dbReference type="NCBI Taxonomy" id="417184"/>
    <lineage>
        <taxon>Eukaryota</taxon>
        <taxon>Fungi</taxon>
        <taxon>Fungi incertae sedis</taxon>
        <taxon>Zoopagomycota</taxon>
        <taxon>Kickxellomycotina</taxon>
        <taxon>Kickxellomycetes</taxon>
        <taxon>Kickxellales</taxon>
        <taxon>Kickxellaceae</taxon>
        <taxon>Mycoemilia</taxon>
    </lineage>
</organism>
<dbReference type="PROSITE" id="PS50192">
    <property type="entry name" value="T_SNARE"/>
    <property type="match status" value="1"/>
</dbReference>
<dbReference type="OrthoDB" id="10251371at2759"/>
<dbReference type="GO" id="GO:0031201">
    <property type="term" value="C:SNARE complex"/>
    <property type="evidence" value="ECO:0007669"/>
    <property type="project" value="TreeGrafter"/>
</dbReference>
<reference evidence="13" key="1">
    <citation type="submission" date="2022-07" db="EMBL/GenBank/DDBJ databases">
        <title>Phylogenomic reconstructions and comparative analyses of Kickxellomycotina fungi.</title>
        <authorList>
            <person name="Reynolds N.K."/>
            <person name="Stajich J.E."/>
            <person name="Barry K."/>
            <person name="Grigoriev I.V."/>
            <person name="Crous P."/>
            <person name="Smith M.E."/>
        </authorList>
    </citation>
    <scope>NUCLEOTIDE SEQUENCE</scope>
    <source>
        <strain evidence="13">NBRC 100468</strain>
    </source>
</reference>
<dbReference type="PANTHER" id="PTHR19957">
    <property type="entry name" value="SYNTAXIN"/>
    <property type="match status" value="1"/>
</dbReference>
<comment type="similarity">
    <text evidence="2">Belongs to the syntaxin family.</text>
</comment>
<dbReference type="InterPro" id="IPR000727">
    <property type="entry name" value="T_SNARE_dom"/>
</dbReference>
<evidence type="ECO:0000256" key="8">
    <source>
        <dbReference type="ARBA" id="ARBA00023054"/>
    </source>
</evidence>
<keyword evidence="7" id="KW-0333">Golgi apparatus</keyword>
<dbReference type="InterPro" id="IPR010989">
    <property type="entry name" value="SNARE"/>
</dbReference>
<dbReference type="SUPFAM" id="SSF47661">
    <property type="entry name" value="t-snare proteins"/>
    <property type="match status" value="1"/>
</dbReference>
<dbReference type="GO" id="GO:0006906">
    <property type="term" value="P:vesicle fusion"/>
    <property type="evidence" value="ECO:0007669"/>
    <property type="project" value="TreeGrafter"/>
</dbReference>
<evidence type="ECO:0000256" key="3">
    <source>
        <dbReference type="ARBA" id="ARBA00022448"/>
    </source>
</evidence>
<evidence type="ECO:0000256" key="5">
    <source>
        <dbReference type="ARBA" id="ARBA00022927"/>
    </source>
</evidence>
<keyword evidence="5" id="KW-0653">Protein transport</keyword>
<evidence type="ECO:0000256" key="6">
    <source>
        <dbReference type="ARBA" id="ARBA00022989"/>
    </source>
</evidence>
<evidence type="ECO:0000256" key="2">
    <source>
        <dbReference type="ARBA" id="ARBA00009063"/>
    </source>
</evidence>
<comment type="caution">
    <text evidence="13">The sequence shown here is derived from an EMBL/GenBank/DDBJ whole genome shotgun (WGS) entry which is preliminary data.</text>
</comment>
<evidence type="ECO:0000256" key="4">
    <source>
        <dbReference type="ARBA" id="ARBA00022692"/>
    </source>
</evidence>
<gene>
    <name evidence="13" type="primary">tlg2</name>
    <name evidence="13" type="ORF">H4219_003030</name>
</gene>
<keyword evidence="8" id="KW-0175">Coiled coil</keyword>
<dbReference type="InterPro" id="IPR006012">
    <property type="entry name" value="Syntaxin/epimorphin_CS"/>
</dbReference>
<protein>
    <submittedName>
        <fullName evidence="13">Integral membrane protein SED5</fullName>
    </submittedName>
</protein>
<dbReference type="EMBL" id="JANBPU010000062">
    <property type="protein sequence ID" value="KAJ1917776.1"/>
    <property type="molecule type" value="Genomic_DNA"/>
</dbReference>
<evidence type="ECO:0000259" key="12">
    <source>
        <dbReference type="PROSITE" id="PS50192"/>
    </source>
</evidence>
<dbReference type="AlphaFoldDB" id="A0A9W8DTL8"/>
<dbReference type="GO" id="GO:0048278">
    <property type="term" value="P:vesicle docking"/>
    <property type="evidence" value="ECO:0007669"/>
    <property type="project" value="TreeGrafter"/>
</dbReference>
<dbReference type="GO" id="GO:0005484">
    <property type="term" value="F:SNAP receptor activity"/>
    <property type="evidence" value="ECO:0007669"/>
    <property type="project" value="InterPro"/>
</dbReference>
<keyword evidence="9 11" id="KW-0472">Membrane</keyword>
<dbReference type="GO" id="GO:0000149">
    <property type="term" value="F:SNARE binding"/>
    <property type="evidence" value="ECO:0007669"/>
    <property type="project" value="TreeGrafter"/>
</dbReference>
<evidence type="ECO:0000256" key="10">
    <source>
        <dbReference type="SAM" id="MobiDB-lite"/>
    </source>
</evidence>
<proteinExistence type="inferred from homology"/>
<evidence type="ECO:0000313" key="14">
    <source>
        <dbReference type="Proteomes" id="UP001150538"/>
    </source>
</evidence>
<feature type="region of interest" description="Disordered" evidence="10">
    <location>
        <begin position="20"/>
        <end position="41"/>
    </location>
</feature>
<dbReference type="Gene3D" id="1.20.58.70">
    <property type="match status" value="1"/>
</dbReference>
<feature type="transmembrane region" description="Helical" evidence="11">
    <location>
        <begin position="311"/>
        <end position="328"/>
    </location>
</feature>
<evidence type="ECO:0000256" key="9">
    <source>
        <dbReference type="ARBA" id="ARBA00023136"/>
    </source>
</evidence>
<dbReference type="SMART" id="SM00397">
    <property type="entry name" value="t_SNARE"/>
    <property type="match status" value="1"/>
</dbReference>
<evidence type="ECO:0000313" key="13">
    <source>
        <dbReference type="EMBL" id="KAJ1917776.1"/>
    </source>
</evidence>
<evidence type="ECO:0000256" key="1">
    <source>
        <dbReference type="ARBA" id="ARBA00004409"/>
    </source>
</evidence>
<keyword evidence="4 11" id="KW-0812">Transmembrane</keyword>
<accession>A0A9W8DTL8</accession>
<dbReference type="GO" id="GO:0000139">
    <property type="term" value="C:Golgi membrane"/>
    <property type="evidence" value="ECO:0007669"/>
    <property type="project" value="UniProtKB-SubCell"/>
</dbReference>
<keyword evidence="14" id="KW-1185">Reference proteome</keyword>
<feature type="domain" description="T-SNARE coiled-coil homology" evidence="12">
    <location>
        <begin position="237"/>
        <end position="299"/>
    </location>
</feature>
<comment type="subcellular location">
    <subcellularLocation>
        <location evidence="1">Golgi apparatus membrane</location>
        <topology evidence="1">Single-pass type IV membrane protein</topology>
    </subcellularLocation>
</comment>
<dbReference type="PANTHER" id="PTHR19957:SF83">
    <property type="entry name" value="SYNTAXIN-16"/>
    <property type="match status" value="1"/>
</dbReference>
<dbReference type="GO" id="GO:0006886">
    <property type="term" value="P:intracellular protein transport"/>
    <property type="evidence" value="ECO:0007669"/>
    <property type="project" value="InterPro"/>
</dbReference>
<name>A0A9W8DTL8_9FUNG</name>
<dbReference type="CDD" id="cd15845">
    <property type="entry name" value="SNARE_syntaxin16"/>
    <property type="match status" value="1"/>
</dbReference>
<dbReference type="Pfam" id="PF05739">
    <property type="entry name" value="SNARE"/>
    <property type="match status" value="1"/>
</dbReference>
<keyword evidence="6 11" id="KW-1133">Transmembrane helix</keyword>
<dbReference type="Proteomes" id="UP001150538">
    <property type="component" value="Unassembled WGS sequence"/>
</dbReference>
<keyword evidence="3" id="KW-0813">Transport</keyword>
<evidence type="ECO:0000256" key="7">
    <source>
        <dbReference type="ARBA" id="ARBA00023034"/>
    </source>
</evidence>
<sequence length="331" mass="37460">MLVVRDRTFLFTQYRNSFGHGHRRKRRNSASGGASGIENEDLIPNSRKYKRVQEEEEELDEDGHVVIEMTTMPPQWVDVAEEVVYQIEEDIKDIKYLISQLNDLHKKHLLPGFDDKTHEEREINDLTNSITGRFQDCQVKIKNIQVSSTHGQDATVGKNIQISLAAKLQEISGEYRRGQSIYLQKISGRKNASVDVFASSRNNGGGGGLAIDGVRDESRQFDMTLSDGQLELIESNENMIAEREGEISHIHESISELAQVFGRLQEMVIDQGTLLDRIDYNIENTVINTESAAQELTKAEQYQKSSVANKFIIILGVIAAILFIILILKWI</sequence>
<dbReference type="InterPro" id="IPR045242">
    <property type="entry name" value="Syntaxin"/>
</dbReference>